<evidence type="ECO:0000313" key="3">
    <source>
        <dbReference type="Proteomes" id="UP000828390"/>
    </source>
</evidence>
<dbReference type="InterPro" id="IPR031273">
    <property type="entry name" value="PARP4"/>
</dbReference>
<dbReference type="InterPro" id="IPR001357">
    <property type="entry name" value="BRCT_dom"/>
</dbReference>
<dbReference type="PROSITE" id="PS50172">
    <property type="entry name" value="BRCT"/>
    <property type="match status" value="1"/>
</dbReference>
<sequence length="147" mass="16060">MVYVSDTRSVNDKGHIMALFAGCQIVFDLDVCFKTKVKLQLIGRITSLGGVVSYLPSKKCSHIVCSDAKHADRSYKSQRGLQLGIPVVATDWVYASLGSNSLLDVKQYLLVRQPMSTMGDGENAGLESFDVCLPAAVEEYGIHLMDI</sequence>
<dbReference type="GO" id="GO:0003950">
    <property type="term" value="F:NAD+ poly-ADP-ribosyltransferase activity"/>
    <property type="evidence" value="ECO:0007669"/>
    <property type="project" value="InterPro"/>
</dbReference>
<gene>
    <name evidence="2" type="ORF">DPMN_043367</name>
</gene>
<keyword evidence="3" id="KW-1185">Reference proteome</keyword>
<dbReference type="GO" id="GO:0005737">
    <property type="term" value="C:cytoplasm"/>
    <property type="evidence" value="ECO:0007669"/>
    <property type="project" value="TreeGrafter"/>
</dbReference>
<dbReference type="AlphaFoldDB" id="A0A9D4HXS3"/>
<evidence type="ECO:0000259" key="1">
    <source>
        <dbReference type="PROSITE" id="PS50172"/>
    </source>
</evidence>
<reference evidence="2" key="2">
    <citation type="submission" date="2020-11" db="EMBL/GenBank/DDBJ databases">
        <authorList>
            <person name="McCartney M.A."/>
            <person name="Auch B."/>
            <person name="Kono T."/>
            <person name="Mallez S."/>
            <person name="Becker A."/>
            <person name="Gohl D.M."/>
            <person name="Silverstein K.A.T."/>
            <person name="Koren S."/>
            <person name="Bechman K.B."/>
            <person name="Herman A."/>
            <person name="Abrahante J.E."/>
            <person name="Garbe J."/>
        </authorList>
    </citation>
    <scope>NUCLEOTIDE SEQUENCE</scope>
    <source>
        <strain evidence="2">Duluth1</strain>
        <tissue evidence="2">Whole animal</tissue>
    </source>
</reference>
<feature type="domain" description="BRCT" evidence="1">
    <location>
        <begin position="15"/>
        <end position="110"/>
    </location>
</feature>
<dbReference type="SUPFAM" id="SSF52113">
    <property type="entry name" value="BRCT domain"/>
    <property type="match status" value="1"/>
</dbReference>
<comment type="caution">
    <text evidence="2">The sequence shown here is derived from an EMBL/GenBank/DDBJ whole genome shotgun (WGS) entry which is preliminary data.</text>
</comment>
<evidence type="ECO:0000313" key="2">
    <source>
        <dbReference type="EMBL" id="KAH3736794.1"/>
    </source>
</evidence>
<dbReference type="Pfam" id="PF00533">
    <property type="entry name" value="BRCT"/>
    <property type="match status" value="1"/>
</dbReference>
<dbReference type="SMART" id="SM00292">
    <property type="entry name" value="BRCT"/>
    <property type="match status" value="1"/>
</dbReference>
<proteinExistence type="predicted"/>
<protein>
    <recommendedName>
        <fullName evidence="1">BRCT domain-containing protein</fullName>
    </recommendedName>
</protein>
<dbReference type="OrthoDB" id="1729737at2759"/>
<dbReference type="InterPro" id="IPR036420">
    <property type="entry name" value="BRCT_dom_sf"/>
</dbReference>
<dbReference type="EMBL" id="JAIWYP010000011">
    <property type="protein sequence ID" value="KAH3736794.1"/>
    <property type="molecule type" value="Genomic_DNA"/>
</dbReference>
<dbReference type="PANTHER" id="PTHR46530:SF1">
    <property type="entry name" value="PROTEIN MONO-ADP-RIBOSYLTRANSFERASE PARP4"/>
    <property type="match status" value="1"/>
</dbReference>
<name>A0A9D4HXS3_DREPO</name>
<dbReference type="Gene3D" id="3.40.50.10190">
    <property type="entry name" value="BRCT domain"/>
    <property type="match status" value="1"/>
</dbReference>
<accession>A0A9D4HXS3</accession>
<dbReference type="Proteomes" id="UP000828390">
    <property type="component" value="Unassembled WGS sequence"/>
</dbReference>
<organism evidence="2 3">
    <name type="scientific">Dreissena polymorpha</name>
    <name type="common">Zebra mussel</name>
    <name type="synonym">Mytilus polymorpha</name>
    <dbReference type="NCBI Taxonomy" id="45954"/>
    <lineage>
        <taxon>Eukaryota</taxon>
        <taxon>Metazoa</taxon>
        <taxon>Spiralia</taxon>
        <taxon>Lophotrochozoa</taxon>
        <taxon>Mollusca</taxon>
        <taxon>Bivalvia</taxon>
        <taxon>Autobranchia</taxon>
        <taxon>Heteroconchia</taxon>
        <taxon>Euheterodonta</taxon>
        <taxon>Imparidentia</taxon>
        <taxon>Neoheterodontei</taxon>
        <taxon>Myida</taxon>
        <taxon>Dreissenoidea</taxon>
        <taxon>Dreissenidae</taxon>
        <taxon>Dreissena</taxon>
    </lineage>
</organism>
<reference evidence="2" key="1">
    <citation type="journal article" date="2019" name="bioRxiv">
        <title>The Genome of the Zebra Mussel, Dreissena polymorpha: A Resource for Invasive Species Research.</title>
        <authorList>
            <person name="McCartney M.A."/>
            <person name="Auch B."/>
            <person name="Kono T."/>
            <person name="Mallez S."/>
            <person name="Zhang Y."/>
            <person name="Obille A."/>
            <person name="Becker A."/>
            <person name="Abrahante J.E."/>
            <person name="Garbe J."/>
            <person name="Badalamenti J.P."/>
            <person name="Herman A."/>
            <person name="Mangelson H."/>
            <person name="Liachko I."/>
            <person name="Sullivan S."/>
            <person name="Sone E.D."/>
            <person name="Koren S."/>
            <person name="Silverstein K.A.T."/>
            <person name="Beckman K.B."/>
            <person name="Gohl D.M."/>
        </authorList>
    </citation>
    <scope>NUCLEOTIDE SEQUENCE</scope>
    <source>
        <strain evidence="2">Duluth1</strain>
        <tissue evidence="2">Whole animal</tissue>
    </source>
</reference>
<dbReference type="PANTHER" id="PTHR46530">
    <property type="entry name" value="PROTEIN MONO-ADP-RIBOSYLTRANSFERASE PARP4"/>
    <property type="match status" value="1"/>
</dbReference>